<dbReference type="GO" id="GO:0008270">
    <property type="term" value="F:zinc ion binding"/>
    <property type="evidence" value="ECO:0007669"/>
    <property type="project" value="UniProtKB-KW"/>
</dbReference>
<evidence type="ECO:0000313" key="7">
    <source>
        <dbReference type="EMBL" id="GIL45599.1"/>
    </source>
</evidence>
<dbReference type="PANTHER" id="PTHR45798">
    <property type="entry name" value="RING-H2 FINGER PROTEIN ATL61-RELATED-RELATED"/>
    <property type="match status" value="1"/>
</dbReference>
<sequence length="258" mass="28439">MPIFFFSSVQGGPWSVGSLILTLLPYLIQFSRFLLPESLGMGLKKYPFSVIDALFLVLGLVSCAVGITHAVEWIRRNGGWRFLLQLLLHGYHAVPDARFGGGAGFQEAAGRAGRHGHPQSRVTLEQITEALMELPTELYMTPEQLAALPVHDLKELIHGRGLEPVNCLEKQELVNQLLEHGGSSAHSCSICCEEYAAAPAARGPGKNVEEPQQVLRVLRCGHRFHVECVDRWFMSSVDYSRQPACPLCNAPLLQSKGK</sequence>
<protein>
    <recommendedName>
        <fullName evidence="6">RING-type domain-containing protein</fullName>
    </recommendedName>
</protein>
<dbReference type="SMART" id="SM00184">
    <property type="entry name" value="RING"/>
    <property type="match status" value="1"/>
</dbReference>
<evidence type="ECO:0000256" key="5">
    <source>
        <dbReference type="SAM" id="Phobius"/>
    </source>
</evidence>
<evidence type="ECO:0000313" key="8">
    <source>
        <dbReference type="Proteomes" id="UP000747399"/>
    </source>
</evidence>
<keyword evidence="1" id="KW-0479">Metal-binding</keyword>
<dbReference type="InterPro" id="IPR013083">
    <property type="entry name" value="Znf_RING/FYVE/PHD"/>
</dbReference>
<feature type="transmembrane region" description="Helical" evidence="5">
    <location>
        <begin position="48"/>
        <end position="71"/>
    </location>
</feature>
<dbReference type="AlphaFoldDB" id="A0A8J4ET76"/>
<evidence type="ECO:0000256" key="1">
    <source>
        <dbReference type="ARBA" id="ARBA00022723"/>
    </source>
</evidence>
<feature type="domain" description="RING-type" evidence="6">
    <location>
        <begin position="188"/>
        <end position="249"/>
    </location>
</feature>
<organism evidence="7 8">
    <name type="scientific">Volvox africanus</name>
    <dbReference type="NCBI Taxonomy" id="51714"/>
    <lineage>
        <taxon>Eukaryota</taxon>
        <taxon>Viridiplantae</taxon>
        <taxon>Chlorophyta</taxon>
        <taxon>core chlorophytes</taxon>
        <taxon>Chlorophyceae</taxon>
        <taxon>CS clade</taxon>
        <taxon>Chlamydomonadales</taxon>
        <taxon>Volvocaceae</taxon>
        <taxon>Volvox</taxon>
    </lineage>
</organism>
<proteinExistence type="predicted"/>
<comment type="caution">
    <text evidence="7">The sequence shown here is derived from an EMBL/GenBank/DDBJ whole genome shotgun (WGS) entry which is preliminary data.</text>
</comment>
<keyword evidence="2 4" id="KW-0863">Zinc-finger</keyword>
<keyword evidence="5" id="KW-1133">Transmembrane helix</keyword>
<dbReference type="Proteomes" id="UP000747399">
    <property type="component" value="Unassembled WGS sequence"/>
</dbReference>
<evidence type="ECO:0000256" key="2">
    <source>
        <dbReference type="ARBA" id="ARBA00022771"/>
    </source>
</evidence>
<dbReference type="PROSITE" id="PS50089">
    <property type="entry name" value="ZF_RING_2"/>
    <property type="match status" value="1"/>
</dbReference>
<dbReference type="InterPro" id="IPR052788">
    <property type="entry name" value="RING-type_E3_ligase_ATL"/>
</dbReference>
<feature type="transmembrane region" description="Helical" evidence="5">
    <location>
        <begin position="12"/>
        <end position="28"/>
    </location>
</feature>
<gene>
    <name evidence="7" type="ORF">Vafri_2806</name>
</gene>
<reference evidence="7" key="1">
    <citation type="journal article" date="2021" name="Proc. Natl. Acad. Sci. U.S.A.">
        <title>Three genomes in the algal genus Volvox reveal the fate of a haploid sex-determining region after a transition to homothallism.</title>
        <authorList>
            <person name="Yamamoto K."/>
            <person name="Hamaji T."/>
            <person name="Kawai-Toyooka H."/>
            <person name="Matsuzaki R."/>
            <person name="Takahashi F."/>
            <person name="Nishimura Y."/>
            <person name="Kawachi M."/>
            <person name="Noguchi H."/>
            <person name="Minakuchi Y."/>
            <person name="Umen J.G."/>
            <person name="Toyoda A."/>
            <person name="Nozaki H."/>
        </authorList>
    </citation>
    <scope>NUCLEOTIDE SEQUENCE</scope>
    <source>
        <strain evidence="7">NIES-3780</strain>
    </source>
</reference>
<name>A0A8J4ET76_9CHLO</name>
<evidence type="ECO:0000256" key="4">
    <source>
        <dbReference type="PROSITE-ProRule" id="PRU00175"/>
    </source>
</evidence>
<dbReference type="Gene3D" id="3.30.40.10">
    <property type="entry name" value="Zinc/RING finger domain, C3HC4 (zinc finger)"/>
    <property type="match status" value="1"/>
</dbReference>
<dbReference type="SUPFAM" id="SSF57850">
    <property type="entry name" value="RING/U-box"/>
    <property type="match status" value="1"/>
</dbReference>
<keyword evidence="5" id="KW-0812">Transmembrane</keyword>
<dbReference type="InterPro" id="IPR001841">
    <property type="entry name" value="Znf_RING"/>
</dbReference>
<keyword evidence="3" id="KW-0862">Zinc</keyword>
<evidence type="ECO:0000259" key="6">
    <source>
        <dbReference type="PROSITE" id="PS50089"/>
    </source>
</evidence>
<dbReference type="Pfam" id="PF13639">
    <property type="entry name" value="zf-RING_2"/>
    <property type="match status" value="1"/>
</dbReference>
<keyword evidence="5" id="KW-0472">Membrane</keyword>
<evidence type="ECO:0000256" key="3">
    <source>
        <dbReference type="ARBA" id="ARBA00022833"/>
    </source>
</evidence>
<dbReference type="EMBL" id="BNCO01000003">
    <property type="protein sequence ID" value="GIL45599.1"/>
    <property type="molecule type" value="Genomic_DNA"/>
</dbReference>
<accession>A0A8J4ET76</accession>
<keyword evidence="8" id="KW-1185">Reference proteome</keyword>
<dbReference type="PANTHER" id="PTHR45798:SF97">
    <property type="entry name" value="ALCOHOL-SENSITIVE RING FINGER PROTEIN 1"/>
    <property type="match status" value="1"/>
</dbReference>